<protein>
    <submittedName>
        <fullName evidence="1">Uncharacterized protein</fullName>
    </submittedName>
</protein>
<dbReference type="EMBL" id="KZ993983">
    <property type="protein sequence ID" value="RKO94178.1"/>
    <property type="molecule type" value="Genomic_DNA"/>
</dbReference>
<dbReference type="AlphaFoldDB" id="A0A4P9WQS4"/>
<sequence>MSKAMQGSALLISAGTEKVKIGDSFNEVFFSLISFSFCDQSHSTIHLLKLCIVTNVEGHDAIELRCSEERQKPIRERAFNELWKWMNRSKVEFAVEMGESGRKIVEEREAIDETGGRMGDLYGKIAEVSDKVDKNRRL</sequence>
<keyword evidence="2" id="KW-1185">Reference proteome</keyword>
<dbReference type="Proteomes" id="UP000269721">
    <property type="component" value="Unassembled WGS sequence"/>
</dbReference>
<evidence type="ECO:0000313" key="1">
    <source>
        <dbReference type="EMBL" id="RKO94178.1"/>
    </source>
</evidence>
<organism evidence="1 2">
    <name type="scientific">Blyttiomyces helicus</name>
    <dbReference type="NCBI Taxonomy" id="388810"/>
    <lineage>
        <taxon>Eukaryota</taxon>
        <taxon>Fungi</taxon>
        <taxon>Fungi incertae sedis</taxon>
        <taxon>Chytridiomycota</taxon>
        <taxon>Chytridiomycota incertae sedis</taxon>
        <taxon>Chytridiomycetes</taxon>
        <taxon>Chytridiomycetes incertae sedis</taxon>
        <taxon>Blyttiomyces</taxon>
    </lineage>
</organism>
<proteinExistence type="predicted"/>
<evidence type="ECO:0000313" key="2">
    <source>
        <dbReference type="Proteomes" id="UP000269721"/>
    </source>
</evidence>
<name>A0A4P9WQS4_9FUNG</name>
<accession>A0A4P9WQS4</accession>
<gene>
    <name evidence="1" type="ORF">BDK51DRAFT_29013</name>
</gene>
<reference evidence="2" key="1">
    <citation type="journal article" date="2018" name="Nat. Microbiol.">
        <title>Leveraging single-cell genomics to expand the fungal tree of life.</title>
        <authorList>
            <person name="Ahrendt S.R."/>
            <person name="Quandt C.A."/>
            <person name="Ciobanu D."/>
            <person name="Clum A."/>
            <person name="Salamov A."/>
            <person name="Andreopoulos B."/>
            <person name="Cheng J.F."/>
            <person name="Woyke T."/>
            <person name="Pelin A."/>
            <person name="Henrissat B."/>
            <person name="Reynolds N.K."/>
            <person name="Benny G.L."/>
            <person name="Smith M.E."/>
            <person name="James T.Y."/>
            <person name="Grigoriev I.V."/>
        </authorList>
    </citation>
    <scope>NUCLEOTIDE SEQUENCE [LARGE SCALE GENOMIC DNA]</scope>
</reference>